<feature type="region of interest" description="Disordered" evidence="1">
    <location>
        <begin position="51"/>
        <end position="70"/>
    </location>
</feature>
<keyword evidence="6" id="KW-1185">Reference proteome</keyword>
<dbReference type="GO" id="GO:0005886">
    <property type="term" value="C:plasma membrane"/>
    <property type="evidence" value="ECO:0007669"/>
    <property type="project" value="TreeGrafter"/>
</dbReference>
<reference evidence="5 6" key="1">
    <citation type="submission" date="2016-08" db="EMBL/GenBank/DDBJ databases">
        <title>The complete genome of Streptomyces subrutilus 10-1-1.</title>
        <authorList>
            <person name="Chen X."/>
        </authorList>
    </citation>
    <scope>NUCLEOTIDE SEQUENCE [LARGE SCALE GENOMIC DNA]</scope>
    <source>
        <strain evidence="5 6">10-1-1</strain>
    </source>
</reference>
<evidence type="ECO:0000256" key="1">
    <source>
        <dbReference type="SAM" id="MobiDB-lite"/>
    </source>
</evidence>
<keyword evidence="2" id="KW-1133">Transmembrane helix</keyword>
<evidence type="ECO:0000256" key="2">
    <source>
        <dbReference type="SAM" id="Phobius"/>
    </source>
</evidence>
<dbReference type="GO" id="GO:0071555">
    <property type="term" value="P:cell wall organization"/>
    <property type="evidence" value="ECO:0007669"/>
    <property type="project" value="TreeGrafter"/>
</dbReference>
<dbReference type="EMBL" id="MEHK01000001">
    <property type="protein sequence ID" value="OEJ32330.1"/>
    <property type="molecule type" value="Genomic_DNA"/>
</dbReference>
<keyword evidence="2" id="KW-0812">Transmembrane</keyword>
<feature type="domain" description="NTF2-like N-terminal transpeptidase" evidence="4">
    <location>
        <begin position="74"/>
        <end position="180"/>
    </location>
</feature>
<dbReference type="InterPro" id="IPR012338">
    <property type="entry name" value="Beta-lactam/transpept-like"/>
</dbReference>
<protein>
    <submittedName>
        <fullName evidence="5">Penicillin-binding protein</fullName>
    </submittedName>
</protein>
<dbReference type="GO" id="GO:0046677">
    <property type="term" value="P:response to antibiotic"/>
    <property type="evidence" value="ECO:0007669"/>
    <property type="project" value="InterPro"/>
</dbReference>
<evidence type="ECO:0000259" key="3">
    <source>
        <dbReference type="Pfam" id="PF00905"/>
    </source>
</evidence>
<evidence type="ECO:0000259" key="4">
    <source>
        <dbReference type="Pfam" id="PF05223"/>
    </source>
</evidence>
<dbReference type="STRING" id="36818.BGK67_14175"/>
<dbReference type="Gene3D" id="3.40.710.10">
    <property type="entry name" value="DD-peptidase/beta-lactamase superfamily"/>
    <property type="match status" value="1"/>
</dbReference>
<dbReference type="InterPro" id="IPR050515">
    <property type="entry name" value="Beta-lactam/transpept"/>
</dbReference>
<feature type="transmembrane region" description="Helical" evidence="2">
    <location>
        <begin position="21"/>
        <end position="42"/>
    </location>
</feature>
<dbReference type="AlphaFoldDB" id="A0A1E5PS44"/>
<dbReference type="Pfam" id="PF05223">
    <property type="entry name" value="MecA_N"/>
    <property type="match status" value="1"/>
</dbReference>
<proteinExistence type="predicted"/>
<feature type="domain" description="Penicillin-binding protein transpeptidase" evidence="3">
    <location>
        <begin position="282"/>
        <end position="557"/>
    </location>
</feature>
<sequence length="560" mass="57739">MFRECRFRGRNEEVNGAAKGAIIGGVFLALLGGTGYGVYALVGDAGDDGKGAAKGDTAVQSEKGSGPVTEKETAATAKAFLAAWAAGDDRAAADLTNNAQAAQTAVGDYKAKAYVSKAVITPGPATGTTVPFKVEAEITYEGTTKPFAYDSQLTVVRGLTSGKPLVDWQPAVIHPQLQRDEKLRAGTPASPPVKAVDRGGEELTAEKYPSLRPVLAELRETYGAEAGGASGAEVWIEPADRSAPKRTLLTLVEGEPAVLKTYLDAKVQAAAEQAVARFPEASVVAIKPSTGHILAVANHRKDGYNAAMTGNRAPGSTMKIVTGAMLLDRGLVAADKPAECPKEVSWGGRPFHNLKNFELPAGTSFATSFARSCNTAFIKQIKPVDDDSALPREATEVFGIGLDWKTGIKSTDGKVPPATGAAAAAAYIGQGQITMNPLNVASITATARTGVFRQPLLVAPELDGRTIATAQRRMKPSVQQQLVSMMKLTATSGTGREAMASVGGTDKGAKTGSAEVDGAGSPDSWFTGFSGDLAAAAMVEAGGHGGDAAGPIVATVLNAR</sequence>
<dbReference type="PANTHER" id="PTHR30627:SF24">
    <property type="entry name" value="PENICILLIN-BINDING PROTEIN 4B"/>
    <property type="match status" value="1"/>
</dbReference>
<dbReference type="GO" id="GO:0071972">
    <property type="term" value="F:peptidoglycan L,D-transpeptidase activity"/>
    <property type="evidence" value="ECO:0007669"/>
    <property type="project" value="TreeGrafter"/>
</dbReference>
<dbReference type="Proteomes" id="UP000095705">
    <property type="component" value="Unassembled WGS sequence"/>
</dbReference>
<dbReference type="Pfam" id="PF00905">
    <property type="entry name" value="Transpeptidase"/>
    <property type="match status" value="1"/>
</dbReference>
<dbReference type="InterPro" id="IPR007887">
    <property type="entry name" value="MecA_N"/>
</dbReference>
<feature type="region of interest" description="Disordered" evidence="1">
    <location>
        <begin position="494"/>
        <end position="521"/>
    </location>
</feature>
<accession>A0A1E5PS44</accession>
<comment type="caution">
    <text evidence="5">The sequence shown here is derived from an EMBL/GenBank/DDBJ whole genome shotgun (WGS) entry which is preliminary data.</text>
</comment>
<evidence type="ECO:0000313" key="6">
    <source>
        <dbReference type="Proteomes" id="UP000095705"/>
    </source>
</evidence>
<organism evidence="5 6">
    <name type="scientific">Streptomyces subrutilus</name>
    <dbReference type="NCBI Taxonomy" id="36818"/>
    <lineage>
        <taxon>Bacteria</taxon>
        <taxon>Bacillati</taxon>
        <taxon>Actinomycetota</taxon>
        <taxon>Actinomycetes</taxon>
        <taxon>Kitasatosporales</taxon>
        <taxon>Streptomycetaceae</taxon>
        <taxon>Streptomyces</taxon>
    </lineage>
</organism>
<dbReference type="PANTHER" id="PTHR30627">
    <property type="entry name" value="PEPTIDOGLYCAN D,D-TRANSPEPTIDASE"/>
    <property type="match status" value="1"/>
</dbReference>
<dbReference type="SUPFAM" id="SSF56601">
    <property type="entry name" value="beta-lactamase/transpeptidase-like"/>
    <property type="match status" value="1"/>
</dbReference>
<dbReference type="GO" id="GO:0008658">
    <property type="term" value="F:penicillin binding"/>
    <property type="evidence" value="ECO:0007669"/>
    <property type="project" value="InterPro"/>
</dbReference>
<keyword evidence="2" id="KW-0472">Membrane</keyword>
<dbReference type="InterPro" id="IPR001460">
    <property type="entry name" value="PCN-bd_Tpept"/>
</dbReference>
<evidence type="ECO:0000313" key="5">
    <source>
        <dbReference type="EMBL" id="OEJ32330.1"/>
    </source>
</evidence>
<name>A0A1E5PS44_9ACTN</name>
<gene>
    <name evidence="5" type="ORF">BGK67_14175</name>
</gene>